<organism evidence="1 2">
    <name type="scientific">Lolium multiflorum</name>
    <name type="common">Italian ryegrass</name>
    <name type="synonym">Lolium perenne subsp. multiflorum</name>
    <dbReference type="NCBI Taxonomy" id="4521"/>
    <lineage>
        <taxon>Eukaryota</taxon>
        <taxon>Viridiplantae</taxon>
        <taxon>Streptophyta</taxon>
        <taxon>Embryophyta</taxon>
        <taxon>Tracheophyta</taxon>
        <taxon>Spermatophyta</taxon>
        <taxon>Magnoliopsida</taxon>
        <taxon>Liliopsida</taxon>
        <taxon>Poales</taxon>
        <taxon>Poaceae</taxon>
        <taxon>BOP clade</taxon>
        <taxon>Pooideae</taxon>
        <taxon>Poodae</taxon>
        <taxon>Poeae</taxon>
        <taxon>Poeae Chloroplast Group 2 (Poeae type)</taxon>
        <taxon>Loliodinae</taxon>
        <taxon>Loliinae</taxon>
        <taxon>Lolium</taxon>
    </lineage>
</organism>
<dbReference type="AlphaFoldDB" id="A0AAD8QFT4"/>
<gene>
    <name evidence="1" type="ORF">QYE76_008001</name>
</gene>
<proteinExistence type="predicted"/>
<accession>A0AAD8QFT4</accession>
<reference evidence="1" key="1">
    <citation type="submission" date="2023-07" db="EMBL/GenBank/DDBJ databases">
        <title>A chromosome-level genome assembly of Lolium multiflorum.</title>
        <authorList>
            <person name="Chen Y."/>
            <person name="Copetti D."/>
            <person name="Kolliker R."/>
            <person name="Studer B."/>
        </authorList>
    </citation>
    <scope>NUCLEOTIDE SEQUENCE</scope>
    <source>
        <strain evidence="1">02402/16</strain>
        <tissue evidence="1">Leaf</tissue>
    </source>
</reference>
<protein>
    <submittedName>
        <fullName evidence="1">Uncharacterized protein</fullName>
    </submittedName>
</protein>
<name>A0AAD8QFT4_LOLMU</name>
<evidence type="ECO:0000313" key="1">
    <source>
        <dbReference type="EMBL" id="KAK1601861.1"/>
    </source>
</evidence>
<sequence>MGPGRCPASAYLECCQLGGGPLAILVGELVVDLPPCPGRPEAGRMAQQLGLESGEVLLGAGRVGLSGPAQGAGNRPAVQVQSDRVSLGQFGLAQVSLHIAIHGGGLTLPSSKIKVLVTVPVGDPLAAEMLVEIWVKLLGVPPPLHHADRLLLITRKVGCSISVDMESPEHPDAPVRMSFGCRNVDLLPEFITLFVNMQGYRVKVIRDSKR</sequence>
<keyword evidence="2" id="KW-1185">Reference proteome</keyword>
<dbReference type="Proteomes" id="UP001231189">
    <property type="component" value="Unassembled WGS sequence"/>
</dbReference>
<evidence type="ECO:0000313" key="2">
    <source>
        <dbReference type="Proteomes" id="UP001231189"/>
    </source>
</evidence>
<dbReference type="EMBL" id="JAUUTY010000332">
    <property type="protein sequence ID" value="KAK1601861.1"/>
    <property type="molecule type" value="Genomic_DNA"/>
</dbReference>
<comment type="caution">
    <text evidence="1">The sequence shown here is derived from an EMBL/GenBank/DDBJ whole genome shotgun (WGS) entry which is preliminary data.</text>
</comment>